<organism evidence="5 6">
    <name type="scientific">Ancylostoma caninum</name>
    <name type="common">Dog hookworm</name>
    <dbReference type="NCBI Taxonomy" id="29170"/>
    <lineage>
        <taxon>Eukaryota</taxon>
        <taxon>Metazoa</taxon>
        <taxon>Ecdysozoa</taxon>
        <taxon>Nematoda</taxon>
        <taxon>Chromadorea</taxon>
        <taxon>Rhabditida</taxon>
        <taxon>Rhabditina</taxon>
        <taxon>Rhabditomorpha</taxon>
        <taxon>Strongyloidea</taxon>
        <taxon>Ancylostomatidae</taxon>
        <taxon>Ancylostomatinae</taxon>
        <taxon>Ancylostoma</taxon>
    </lineage>
</organism>
<reference evidence="5 6" key="1">
    <citation type="submission" date="2014-10" db="EMBL/GenBank/DDBJ databases">
        <title>Draft genome of the hookworm Ancylostoma caninum.</title>
        <authorList>
            <person name="Mitreva M."/>
        </authorList>
    </citation>
    <scope>NUCLEOTIDE SEQUENCE [LARGE SCALE GENOMIC DNA]</scope>
    <source>
        <strain evidence="5 6">Baltimore</strain>
    </source>
</reference>
<feature type="region of interest" description="Disordered" evidence="3">
    <location>
        <begin position="254"/>
        <end position="308"/>
    </location>
</feature>
<comment type="catalytic activity">
    <reaction evidence="2">
        <text>Thiol-dependent hydrolysis of ester, thioester, amide, peptide and isopeptide bonds formed by the C-terminal Gly of ubiquitin (a 76-residue protein attached to proteins as an intracellular targeting signal).</text>
        <dbReference type="EC" id="3.4.19.12"/>
    </reaction>
</comment>
<dbReference type="STRING" id="29170.A0A368G1Q7"/>
<keyword evidence="2" id="KW-0378">Hydrolase</keyword>
<accession>A0A368G1Q7</accession>
<dbReference type="InterPro" id="IPR033979">
    <property type="entry name" value="MINDY_domain"/>
</dbReference>
<dbReference type="EMBL" id="JOJR01000402">
    <property type="protein sequence ID" value="RCN38403.1"/>
    <property type="molecule type" value="Genomic_DNA"/>
</dbReference>
<dbReference type="PANTHER" id="PTHR18063">
    <property type="entry name" value="NF-E2 INDUCIBLE PROTEIN"/>
    <property type="match status" value="1"/>
</dbReference>
<dbReference type="Pfam" id="PF04424">
    <property type="entry name" value="MINDY_DUB"/>
    <property type="match status" value="1"/>
</dbReference>
<comment type="similarity">
    <text evidence="1 2">Belongs to the MINDY deubiquitinase family. FAM63 subfamily.</text>
</comment>
<sequence length="308" mass="34235">MTVLSTNEAEQIAHDADDLAVIDTINSVLDRVEEDLLLEGTSYGTVSNASAAEASASGSLRKPEDNKAEENEAKTAAIATLEESDRDIFKVKTIHFDSLKFSIVTQNLNGPCPLIALVNVLVLKGIARLPSSGHVTRDALTHLVADTLLQMRPDNMNTHVESNYNRNLDDVINLLPDLGKGLDVNIRFRHVTDFEFTPALSLFDLLRVNLYHGWLPDPQFVEIQNAIGELTYNHFLLAQEMQACEDELARQEAERERIKESVRQEVPPPAQQYSPTSSSRATYERTTYRNGRPIAATSSSKEKKCTIS</sequence>
<dbReference type="GO" id="GO:0016807">
    <property type="term" value="F:cysteine-type carboxypeptidase activity"/>
    <property type="evidence" value="ECO:0007669"/>
    <property type="project" value="TreeGrafter"/>
</dbReference>
<keyword evidence="2" id="KW-0833">Ubl conjugation pathway</keyword>
<dbReference type="EC" id="3.4.19.12" evidence="2"/>
<evidence type="ECO:0000256" key="3">
    <source>
        <dbReference type="SAM" id="MobiDB-lite"/>
    </source>
</evidence>
<keyword evidence="2" id="KW-0788">Thiol protease</keyword>
<proteinExistence type="inferred from homology"/>
<dbReference type="GO" id="GO:0006508">
    <property type="term" value="P:proteolysis"/>
    <property type="evidence" value="ECO:0007669"/>
    <property type="project" value="UniProtKB-KW"/>
</dbReference>
<evidence type="ECO:0000313" key="6">
    <source>
        <dbReference type="Proteomes" id="UP000252519"/>
    </source>
</evidence>
<evidence type="ECO:0000313" key="5">
    <source>
        <dbReference type="EMBL" id="RCN38403.1"/>
    </source>
</evidence>
<protein>
    <recommendedName>
        <fullName evidence="2">Ubiquitin carboxyl-terminal hydrolase</fullName>
        <ecNumber evidence="2">3.4.19.12</ecNumber>
    </recommendedName>
</protein>
<dbReference type="Proteomes" id="UP000252519">
    <property type="component" value="Unassembled WGS sequence"/>
</dbReference>
<gene>
    <name evidence="5" type="ORF">ANCCAN_15680</name>
</gene>
<evidence type="ECO:0000256" key="2">
    <source>
        <dbReference type="RuleBase" id="RU367139"/>
    </source>
</evidence>
<name>A0A368G1Q7_ANCCA</name>
<dbReference type="GO" id="GO:1990380">
    <property type="term" value="F:K48-linked deubiquitinase activity"/>
    <property type="evidence" value="ECO:0007669"/>
    <property type="project" value="UniProtKB-UniRule"/>
</dbReference>
<dbReference type="GO" id="GO:0140934">
    <property type="term" value="F:histone deubiquitinase activity"/>
    <property type="evidence" value="ECO:0007669"/>
    <property type="project" value="UniProtKB-UniRule"/>
</dbReference>
<keyword evidence="6" id="KW-1185">Reference proteome</keyword>
<dbReference type="GO" id="GO:0005829">
    <property type="term" value="C:cytosol"/>
    <property type="evidence" value="ECO:0007669"/>
    <property type="project" value="TreeGrafter"/>
</dbReference>
<dbReference type="OrthoDB" id="10261212at2759"/>
<comment type="function">
    <text evidence="2">Hydrolase that can specifically remove 'Lys-48'-linked conjugated ubiquitin from proteins. Has exodeubiquitinase activity and has a preference for long polyubiquitin chains. May play a regulatory role at the level of protein turnover.</text>
</comment>
<keyword evidence="2" id="KW-0645">Protease</keyword>
<comment type="caution">
    <text evidence="5">The sequence shown here is derived from an EMBL/GenBank/DDBJ whole genome shotgun (WGS) entry which is preliminary data.</text>
</comment>
<evidence type="ECO:0000256" key="1">
    <source>
        <dbReference type="ARBA" id="ARBA00006616"/>
    </source>
</evidence>
<dbReference type="GO" id="GO:0004843">
    <property type="term" value="F:cysteine-type deubiquitinase activity"/>
    <property type="evidence" value="ECO:0007669"/>
    <property type="project" value="UniProtKB-UniRule"/>
</dbReference>
<feature type="compositionally biased region" description="Polar residues" evidence="3">
    <location>
        <begin position="271"/>
        <end position="281"/>
    </location>
</feature>
<dbReference type="GO" id="GO:0071944">
    <property type="term" value="C:cell periphery"/>
    <property type="evidence" value="ECO:0007669"/>
    <property type="project" value="TreeGrafter"/>
</dbReference>
<feature type="compositionally biased region" description="Basic and acidic residues" evidence="3">
    <location>
        <begin position="254"/>
        <end position="263"/>
    </location>
</feature>
<dbReference type="GO" id="GO:0036435">
    <property type="term" value="F:K48-linked polyubiquitin modification-dependent protein binding"/>
    <property type="evidence" value="ECO:0007669"/>
    <property type="project" value="UniProtKB-UniRule"/>
</dbReference>
<feature type="domain" description="MINDY deubiquitinase" evidence="4">
    <location>
        <begin position="88"/>
        <end position="254"/>
    </location>
</feature>
<dbReference type="InterPro" id="IPR007518">
    <property type="entry name" value="MINDY"/>
</dbReference>
<dbReference type="AlphaFoldDB" id="A0A368G1Q7"/>
<dbReference type="PANTHER" id="PTHR18063:SF6">
    <property type="entry name" value="UBIQUITIN CARBOXYL-TERMINAL HYDROLASE"/>
    <property type="match status" value="1"/>
</dbReference>
<evidence type="ECO:0000259" key="4">
    <source>
        <dbReference type="Pfam" id="PF04424"/>
    </source>
</evidence>
<dbReference type="GO" id="GO:0071108">
    <property type="term" value="P:protein K48-linked deubiquitination"/>
    <property type="evidence" value="ECO:0007669"/>
    <property type="project" value="TreeGrafter"/>
</dbReference>